<keyword evidence="1" id="KW-0732">Signal</keyword>
<dbReference type="AlphaFoldDB" id="A0A4R7JYF5"/>
<protein>
    <submittedName>
        <fullName evidence="2">Uncharacterized protein DUF1329</fullName>
    </submittedName>
</protein>
<dbReference type="RefSeq" id="WP_133735308.1">
    <property type="nucleotide sequence ID" value="NZ_SOAX01000002.1"/>
</dbReference>
<comment type="caution">
    <text evidence="2">The sequence shown here is derived from an EMBL/GenBank/DDBJ whole genome shotgun (WGS) entry which is preliminary data.</text>
</comment>
<organism evidence="2 3">
    <name type="scientific">Halospina denitrificans</name>
    <dbReference type="NCBI Taxonomy" id="332522"/>
    <lineage>
        <taxon>Bacteria</taxon>
        <taxon>Pseudomonadati</taxon>
        <taxon>Pseudomonadota</taxon>
        <taxon>Gammaproteobacteria</taxon>
        <taxon>Halospina</taxon>
    </lineage>
</organism>
<dbReference type="Pfam" id="PF07044">
    <property type="entry name" value="DUF1329"/>
    <property type="match status" value="1"/>
</dbReference>
<accession>A0A4R7JYF5</accession>
<dbReference type="Gene3D" id="2.50.20.10">
    <property type="entry name" value="Lipoprotein localisation LolA/LolB/LppX"/>
    <property type="match status" value="1"/>
</dbReference>
<evidence type="ECO:0000313" key="3">
    <source>
        <dbReference type="Proteomes" id="UP000295830"/>
    </source>
</evidence>
<feature type="chain" id="PRO_5020613898" evidence="1">
    <location>
        <begin position="25"/>
        <end position="453"/>
    </location>
</feature>
<dbReference type="InterPro" id="IPR010752">
    <property type="entry name" value="DUF1329"/>
</dbReference>
<dbReference type="EMBL" id="SOAX01000002">
    <property type="protein sequence ID" value="TDT43225.1"/>
    <property type="molecule type" value="Genomic_DNA"/>
</dbReference>
<dbReference type="CDD" id="cd16329">
    <property type="entry name" value="LolA_like"/>
    <property type="match status" value="1"/>
</dbReference>
<dbReference type="OrthoDB" id="178023at2"/>
<evidence type="ECO:0000313" key="2">
    <source>
        <dbReference type="EMBL" id="TDT43225.1"/>
    </source>
</evidence>
<name>A0A4R7JYF5_9GAMM</name>
<sequence length="453" mass="51960">MTFRMKALASGIVAMSLAAAPAIAKVSPEEAERLGKELTPMGAERAGNGDEIPAWDGGLTKVPESYEEDGHYVNPFPEDEPLFVIDQSNVDEYEDRLSPGQIKMIKKYDDYKMPVYKTRRTATYPQEVFDTVKKNAVNTTLVESGNGLNDFEATTPFPIPSSGLEIIWNHITRYRGGSVAREIHQVTPQEDGDYTPVRFDEELAWRASLQDYEPGQDSNVLFYFLQKIVAPSRLAGNVLLVHETINQVKEPRRAWVYNAGQRRVRRAPQVAYDGPGTASDGLRTSDNFDMFNGAPDRYNWELVGKKEMYIPYNSYQFDDPELGYDEIVHAGHVNQDHARYELHRVWHVRATLQEGARHIYAQRDFYIDEDTWTASVIDHYDGRGELWRVSEGHNMFLYDVKVPWFAFEVIYDTLSNRYLALGLTNEIEDPYEFGIERRSRDFTPSALRRSGRR</sequence>
<reference evidence="2 3" key="1">
    <citation type="submission" date="2019-03" db="EMBL/GenBank/DDBJ databases">
        <title>Genomic Encyclopedia of Type Strains, Phase IV (KMG-IV): sequencing the most valuable type-strain genomes for metagenomic binning, comparative biology and taxonomic classification.</title>
        <authorList>
            <person name="Goeker M."/>
        </authorList>
    </citation>
    <scope>NUCLEOTIDE SEQUENCE [LARGE SCALE GENOMIC DNA]</scope>
    <source>
        <strain evidence="2 3">DSM 15505</strain>
    </source>
</reference>
<feature type="signal peptide" evidence="1">
    <location>
        <begin position="1"/>
        <end position="24"/>
    </location>
</feature>
<evidence type="ECO:0000256" key="1">
    <source>
        <dbReference type="SAM" id="SignalP"/>
    </source>
</evidence>
<keyword evidence="3" id="KW-1185">Reference proteome</keyword>
<proteinExistence type="predicted"/>
<dbReference type="Proteomes" id="UP000295830">
    <property type="component" value="Unassembled WGS sequence"/>
</dbReference>
<gene>
    <name evidence="2" type="ORF">DES49_1039</name>
</gene>